<dbReference type="Proteomes" id="UP000447873">
    <property type="component" value="Unassembled WGS sequence"/>
</dbReference>
<evidence type="ECO:0000256" key="2">
    <source>
        <dbReference type="SAM" id="MobiDB-lite"/>
    </source>
</evidence>
<evidence type="ECO:0000313" key="4">
    <source>
        <dbReference type="EMBL" id="KAE9966757.1"/>
    </source>
</evidence>
<dbReference type="EMBL" id="WNWQ01000213">
    <property type="protein sequence ID" value="KAE9974170.1"/>
    <property type="molecule type" value="Genomic_DNA"/>
</dbReference>
<protein>
    <submittedName>
        <fullName evidence="4">Uncharacterized protein</fullName>
    </submittedName>
</protein>
<reference evidence="4 6" key="1">
    <citation type="submission" date="2018-12" db="EMBL/GenBank/DDBJ databases">
        <title>Venturia inaequalis Genome Resource.</title>
        <authorList>
            <person name="Lichtner F.J."/>
        </authorList>
    </citation>
    <scope>NUCLEOTIDE SEQUENCE [LARGE SCALE GENOMIC DNA]</scope>
    <source>
        <strain evidence="4 6">120213</strain>
        <strain evidence="5">Bline_iso_100314</strain>
    </source>
</reference>
<feature type="coiled-coil region" evidence="1">
    <location>
        <begin position="206"/>
        <end position="240"/>
    </location>
</feature>
<feature type="transmembrane region" description="Helical" evidence="3">
    <location>
        <begin position="55"/>
        <end position="76"/>
    </location>
</feature>
<evidence type="ECO:0000256" key="3">
    <source>
        <dbReference type="SAM" id="Phobius"/>
    </source>
</evidence>
<keyword evidence="3" id="KW-0472">Membrane</keyword>
<feature type="coiled-coil region" evidence="1">
    <location>
        <begin position="323"/>
        <end position="375"/>
    </location>
</feature>
<keyword evidence="1" id="KW-0175">Coiled coil</keyword>
<feature type="coiled-coil region" evidence="1">
    <location>
        <begin position="575"/>
        <end position="602"/>
    </location>
</feature>
<proteinExistence type="predicted"/>
<feature type="transmembrane region" description="Helical" evidence="3">
    <location>
        <begin position="12"/>
        <end position="35"/>
    </location>
</feature>
<comment type="caution">
    <text evidence="4">The sequence shown here is derived from an EMBL/GenBank/DDBJ whole genome shotgun (WGS) entry which is preliminary data.</text>
</comment>
<feature type="coiled-coil region" evidence="1">
    <location>
        <begin position="421"/>
        <end position="467"/>
    </location>
</feature>
<evidence type="ECO:0000313" key="5">
    <source>
        <dbReference type="EMBL" id="KAE9974170.1"/>
    </source>
</evidence>
<accession>A0A8H3UBZ5</accession>
<name>A0A8H3UBZ5_VENIN</name>
<evidence type="ECO:0000313" key="6">
    <source>
        <dbReference type="Proteomes" id="UP000447873"/>
    </source>
</evidence>
<feature type="region of interest" description="Disordered" evidence="2">
    <location>
        <begin position="756"/>
        <end position="806"/>
    </location>
</feature>
<evidence type="ECO:0000256" key="1">
    <source>
        <dbReference type="SAM" id="Coils"/>
    </source>
</evidence>
<feature type="transmembrane region" description="Helical" evidence="3">
    <location>
        <begin position="104"/>
        <end position="129"/>
    </location>
</feature>
<dbReference type="EMBL" id="WNWS01000496">
    <property type="protein sequence ID" value="KAE9966757.1"/>
    <property type="molecule type" value="Genomic_DNA"/>
</dbReference>
<gene>
    <name evidence="5" type="ORF">BLS_003250</name>
    <name evidence="4" type="ORF">EG328_008631</name>
</gene>
<feature type="coiled-coil region" evidence="1">
    <location>
        <begin position="517"/>
        <end position="551"/>
    </location>
</feature>
<organism evidence="4 6">
    <name type="scientific">Venturia inaequalis</name>
    <name type="common">Apple scab fungus</name>
    <dbReference type="NCBI Taxonomy" id="5025"/>
    <lineage>
        <taxon>Eukaryota</taxon>
        <taxon>Fungi</taxon>
        <taxon>Dikarya</taxon>
        <taxon>Ascomycota</taxon>
        <taxon>Pezizomycotina</taxon>
        <taxon>Dothideomycetes</taxon>
        <taxon>Pleosporomycetidae</taxon>
        <taxon>Venturiales</taxon>
        <taxon>Venturiaceae</taxon>
        <taxon>Venturia</taxon>
    </lineage>
</organism>
<dbReference type="Proteomes" id="UP000433883">
    <property type="component" value="Unassembled WGS sequence"/>
</dbReference>
<dbReference type="AlphaFoldDB" id="A0A8H3UBZ5"/>
<keyword evidence="3" id="KW-1133">Transmembrane helix</keyword>
<sequence>MSDTSLTQGQRLFLVALLYCFVYYFESTTPLNLLQPLLALYYAYAALPKHHDTRALVGLAHLLFGATHTLKVLVLIDKICWHDHQTLLQPTIPLTNLAKENISFFRLVGSASICYIIYKILICFFPGVYLSQDNTPTSNATTSAKTHTISISTQTDDLIIPVHEAQIHLLQASPPPEKDLKQETRGHFIPSSERLLTQEQVDAILSHAKEEQDRNTEQQLSKLKKQIASLNKTVNESSQKMSDHKTFYQRQTRNSQKHFEKLACQAKRRAETAERQLLNTKDGLDDREQTIQSLRILLREKRLSDKSQPSVHVAQDDKIDIELESLRKELKDADSKNQTLSQELEIAKSAPSKQLTKTEEELAAVKASSAEIEAQLFEKTKAFTEFESRLEKAEDNQIKMVANESQWEATKEQLVSKSTAYTELESQFEAVKKELAGMNSTNSESYLEDTKSQLVAKTKANSELESKMKDAYLQLEGKTKAYSELESKLKSTDSQLSSKTKANTELELQLEDTISQLTGKTKANAELESRLKDANETAQQAEVNANAQHDQLVQVLDTKLHDRDIVHQQQMAATRSGLEQDLTNLRQTISNYELEASNAKITWKAVSDGQDNTINKLTTDCSNFQQDLTTQKNAHDARIAEIDTANNATKQGLNNEILRLKTQLEASRVHTDCESTIKRLHDELEPLRDQVVEDAIILPRLKAIAAAIDPHIARFEDAINKRVPVEWLERLFDSITDEYFEEWYVDFVSRDLAGAVPGHHGRASKRGEDNSDPEDPQIAADPQDRPKKALRRTRRTGPADDWTDEDFWNEEDFNSFKK</sequence>
<keyword evidence="3" id="KW-0812">Transmembrane</keyword>